<keyword evidence="5 7" id="KW-1133">Transmembrane helix</keyword>
<comment type="caution">
    <text evidence="9">The sequence shown here is derived from an EMBL/GenBank/DDBJ whole genome shotgun (WGS) entry which is preliminary data.</text>
</comment>
<keyword evidence="3" id="KW-1003">Cell membrane</keyword>
<evidence type="ECO:0000313" key="9">
    <source>
        <dbReference type="EMBL" id="GIP14909.1"/>
    </source>
</evidence>
<dbReference type="GO" id="GO:0005886">
    <property type="term" value="C:plasma membrane"/>
    <property type="evidence" value="ECO:0007669"/>
    <property type="project" value="UniProtKB-SubCell"/>
</dbReference>
<dbReference type="InterPro" id="IPR035906">
    <property type="entry name" value="MetI-like_sf"/>
</dbReference>
<dbReference type="InterPro" id="IPR000515">
    <property type="entry name" value="MetI-like"/>
</dbReference>
<feature type="transmembrane region" description="Helical" evidence="7">
    <location>
        <begin position="284"/>
        <end position="305"/>
    </location>
</feature>
<evidence type="ECO:0000256" key="6">
    <source>
        <dbReference type="ARBA" id="ARBA00023136"/>
    </source>
</evidence>
<feature type="domain" description="ABC transmembrane type-1" evidence="8">
    <location>
        <begin position="90"/>
        <end position="305"/>
    </location>
</feature>
<evidence type="ECO:0000256" key="3">
    <source>
        <dbReference type="ARBA" id="ARBA00022475"/>
    </source>
</evidence>
<evidence type="ECO:0000259" key="8">
    <source>
        <dbReference type="PROSITE" id="PS50928"/>
    </source>
</evidence>
<dbReference type="InterPro" id="IPR050809">
    <property type="entry name" value="UgpAE/MalFG_permease"/>
</dbReference>
<dbReference type="Pfam" id="PF00528">
    <property type="entry name" value="BPD_transp_1"/>
    <property type="match status" value="1"/>
</dbReference>
<feature type="transmembrane region" description="Helical" evidence="7">
    <location>
        <begin position="31"/>
        <end position="57"/>
    </location>
</feature>
<keyword evidence="10" id="KW-1185">Reference proteome</keyword>
<feature type="transmembrane region" description="Helical" evidence="7">
    <location>
        <begin position="136"/>
        <end position="157"/>
    </location>
</feature>
<dbReference type="Proteomes" id="UP000683139">
    <property type="component" value="Unassembled WGS sequence"/>
</dbReference>
<keyword evidence="6 7" id="KW-0472">Membrane</keyword>
<evidence type="ECO:0000313" key="10">
    <source>
        <dbReference type="Proteomes" id="UP000683139"/>
    </source>
</evidence>
<dbReference type="EMBL" id="BOSE01000001">
    <property type="protein sequence ID" value="GIP14909.1"/>
    <property type="molecule type" value="Genomic_DNA"/>
</dbReference>
<dbReference type="GO" id="GO:0055085">
    <property type="term" value="P:transmembrane transport"/>
    <property type="evidence" value="ECO:0007669"/>
    <property type="project" value="InterPro"/>
</dbReference>
<keyword evidence="4 7" id="KW-0812">Transmembrane</keyword>
<protein>
    <submittedName>
        <fullName evidence="9">Protein LplB</fullName>
    </submittedName>
</protein>
<dbReference type="CDD" id="cd06261">
    <property type="entry name" value="TM_PBP2"/>
    <property type="match status" value="1"/>
</dbReference>
<sequence length="318" mass="36024">MKIANALKNRTDTETLNKHGFFYYLNRDKQLYLMLLIPIFFVLLFKITPMFGTIVAFKDYKIAKGFWDSDWVGFQVFLDIFEKRDFLRALRNSLLLNTLDLLLSFTAPIILSLLLNEIKSVKLKRINQTLLYLPHFLSWVIIAAIAYQLLSLGNGVINNIIESLGGSRIPFLQEDNHWLISYLLIGVWQSMGWGTIIYLASISSINPELYEAATVDGAGRLRKMWNVTLPGIRVTIVTLLIMNLGRVMGGSFERIYALANKATTEYTTTIEVLVYRWGIEGGNFSRATALGLFQALIGLMLVIIADRIAKKLGEDGLL</sequence>
<comment type="similarity">
    <text evidence="7">Belongs to the binding-protein-dependent transport system permease family.</text>
</comment>
<dbReference type="RefSeq" id="WP_373871328.1">
    <property type="nucleotide sequence ID" value="NZ_BOSE01000001.1"/>
</dbReference>
<comment type="subcellular location">
    <subcellularLocation>
        <location evidence="1 7">Cell membrane</location>
        <topology evidence="1 7">Multi-pass membrane protein</topology>
    </subcellularLocation>
</comment>
<evidence type="ECO:0000256" key="1">
    <source>
        <dbReference type="ARBA" id="ARBA00004651"/>
    </source>
</evidence>
<dbReference type="SUPFAM" id="SSF161098">
    <property type="entry name" value="MetI-like"/>
    <property type="match status" value="1"/>
</dbReference>
<evidence type="ECO:0000256" key="5">
    <source>
        <dbReference type="ARBA" id="ARBA00022989"/>
    </source>
</evidence>
<dbReference type="PROSITE" id="PS50928">
    <property type="entry name" value="ABC_TM1"/>
    <property type="match status" value="1"/>
</dbReference>
<feature type="transmembrane region" description="Helical" evidence="7">
    <location>
        <begin position="227"/>
        <end position="245"/>
    </location>
</feature>
<dbReference type="Gene3D" id="1.10.3720.10">
    <property type="entry name" value="MetI-like"/>
    <property type="match status" value="1"/>
</dbReference>
<dbReference type="AlphaFoldDB" id="A0A919YMQ4"/>
<organism evidence="9 10">
    <name type="scientific">Paenibacillus montaniterrae</name>
    <dbReference type="NCBI Taxonomy" id="429341"/>
    <lineage>
        <taxon>Bacteria</taxon>
        <taxon>Bacillati</taxon>
        <taxon>Bacillota</taxon>
        <taxon>Bacilli</taxon>
        <taxon>Bacillales</taxon>
        <taxon>Paenibacillaceae</taxon>
        <taxon>Paenibacillus</taxon>
    </lineage>
</organism>
<reference evidence="9" key="1">
    <citation type="submission" date="2021-03" db="EMBL/GenBank/DDBJ databases">
        <title>Antimicrobial resistance genes in bacteria isolated from Japanese honey, and their potential for conferring macrolide and lincosamide resistance in the American foulbrood pathogen Paenibacillus larvae.</title>
        <authorList>
            <person name="Okamoto M."/>
            <person name="Kumagai M."/>
            <person name="Kanamori H."/>
            <person name="Takamatsu D."/>
        </authorList>
    </citation>
    <scope>NUCLEOTIDE SEQUENCE</scope>
    <source>
        <strain evidence="9">J40TS1</strain>
    </source>
</reference>
<feature type="transmembrane region" description="Helical" evidence="7">
    <location>
        <begin position="94"/>
        <end position="115"/>
    </location>
</feature>
<feature type="transmembrane region" description="Helical" evidence="7">
    <location>
        <begin position="177"/>
        <end position="200"/>
    </location>
</feature>
<keyword evidence="2 7" id="KW-0813">Transport</keyword>
<evidence type="ECO:0000256" key="7">
    <source>
        <dbReference type="RuleBase" id="RU363032"/>
    </source>
</evidence>
<proteinExistence type="inferred from homology"/>
<evidence type="ECO:0000256" key="4">
    <source>
        <dbReference type="ARBA" id="ARBA00022692"/>
    </source>
</evidence>
<gene>
    <name evidence="9" type="primary">lplB_1</name>
    <name evidence="9" type="ORF">J40TS1_05510</name>
</gene>
<accession>A0A919YMQ4</accession>
<dbReference type="PANTHER" id="PTHR43227">
    <property type="entry name" value="BLL4140 PROTEIN"/>
    <property type="match status" value="1"/>
</dbReference>
<dbReference type="PANTHER" id="PTHR43227:SF11">
    <property type="entry name" value="BLL4140 PROTEIN"/>
    <property type="match status" value="1"/>
</dbReference>
<name>A0A919YMQ4_9BACL</name>
<evidence type="ECO:0000256" key="2">
    <source>
        <dbReference type="ARBA" id="ARBA00022448"/>
    </source>
</evidence>